<organism evidence="1 2">
    <name type="scientific">Zarea fungicola</name>
    <dbReference type="NCBI Taxonomy" id="93591"/>
    <lineage>
        <taxon>Eukaryota</taxon>
        <taxon>Fungi</taxon>
        <taxon>Dikarya</taxon>
        <taxon>Ascomycota</taxon>
        <taxon>Pezizomycotina</taxon>
        <taxon>Sordariomycetes</taxon>
        <taxon>Hypocreomycetidae</taxon>
        <taxon>Hypocreales</taxon>
        <taxon>Cordycipitaceae</taxon>
        <taxon>Zarea</taxon>
    </lineage>
</organism>
<protein>
    <submittedName>
        <fullName evidence="1">Uncharacterized protein</fullName>
    </submittedName>
</protein>
<name>A0ACC1NZ65_9HYPO</name>
<evidence type="ECO:0000313" key="2">
    <source>
        <dbReference type="Proteomes" id="UP001143910"/>
    </source>
</evidence>
<gene>
    <name evidence="1" type="ORF">NQ176_g579</name>
</gene>
<dbReference type="Proteomes" id="UP001143910">
    <property type="component" value="Unassembled WGS sequence"/>
</dbReference>
<accession>A0ACC1NZ65</accession>
<keyword evidence="2" id="KW-1185">Reference proteome</keyword>
<proteinExistence type="predicted"/>
<reference evidence="1" key="1">
    <citation type="submission" date="2022-08" db="EMBL/GenBank/DDBJ databases">
        <title>Genome Sequence of Lecanicillium fungicola.</title>
        <authorList>
            <person name="Buettner E."/>
        </authorList>
    </citation>
    <scope>NUCLEOTIDE SEQUENCE</scope>
    <source>
        <strain evidence="1">Babe33</strain>
    </source>
</reference>
<comment type="caution">
    <text evidence="1">The sequence shown here is derived from an EMBL/GenBank/DDBJ whole genome shotgun (WGS) entry which is preliminary data.</text>
</comment>
<evidence type="ECO:0000313" key="1">
    <source>
        <dbReference type="EMBL" id="KAJ2983598.1"/>
    </source>
</evidence>
<dbReference type="EMBL" id="JANJQO010000023">
    <property type="protein sequence ID" value="KAJ2983598.1"/>
    <property type="molecule type" value="Genomic_DNA"/>
</dbReference>
<sequence>MNVIIVGGGIGGLATAIGLSRAGHKVKVFERSSFNREVGAAINVCPNASRILLQWGLDPQRSRMVTAQEQKVMIGSTLETVVKVDCSKFQNTYDGPFFFAHRVDLHNELRRLAENSENPVEIVLKSEVKSYDPEGSVTLADGSVYTADLIVAADGVHSIAAKVVYDVPPAASTGQAAFRFLIPTEEIASNPAAAPLLENGVMKILTGPEGRRLVWYPCANGDIQNFVGIHPAISGDEQEDWDLSATTSDVIAQYKDFHPNILSIVSQATSIKRWPLLYREPLSSWTKGRLVLVGDAAHAMLPHQGQGGAQAVEDAGALYTIFNDLTRQPTEQDILDRLRLFEIVRLKRASAIQVFSNAGQDEAEKVKQRAKPFVTDGQHIPSTPAEYMEHNFGYDVLKESQALMDKLTEVTC</sequence>